<evidence type="ECO:0000256" key="1">
    <source>
        <dbReference type="SAM" id="MobiDB-lite"/>
    </source>
</evidence>
<feature type="non-terminal residue" evidence="2">
    <location>
        <position position="332"/>
    </location>
</feature>
<comment type="caution">
    <text evidence="2">The sequence shown here is derived from an EMBL/GenBank/DDBJ whole genome shotgun (WGS) entry which is preliminary data.</text>
</comment>
<feature type="non-terminal residue" evidence="2">
    <location>
        <position position="1"/>
    </location>
</feature>
<feature type="region of interest" description="Disordered" evidence="1">
    <location>
        <begin position="71"/>
        <end position="100"/>
    </location>
</feature>
<evidence type="ECO:0000313" key="2">
    <source>
        <dbReference type="EMBL" id="GEZ65404.1"/>
    </source>
</evidence>
<reference evidence="2" key="1">
    <citation type="journal article" date="2019" name="Sci. Rep.">
        <title>Draft genome of Tanacetum cinerariifolium, the natural source of mosquito coil.</title>
        <authorList>
            <person name="Yamashiro T."/>
            <person name="Shiraishi A."/>
            <person name="Satake H."/>
            <person name="Nakayama K."/>
        </authorList>
    </citation>
    <scope>NUCLEOTIDE SEQUENCE</scope>
</reference>
<feature type="compositionally biased region" description="Acidic residues" evidence="1">
    <location>
        <begin position="83"/>
        <end position="93"/>
    </location>
</feature>
<protein>
    <submittedName>
        <fullName evidence="2">Uncharacterized protein</fullName>
    </submittedName>
</protein>
<name>A0A699IH09_TANCI</name>
<gene>
    <name evidence="2" type="ORF">Tci_537377</name>
</gene>
<proteinExistence type="predicted"/>
<organism evidence="2">
    <name type="scientific">Tanacetum cinerariifolium</name>
    <name type="common">Dalmatian daisy</name>
    <name type="synonym">Chrysanthemum cinerariifolium</name>
    <dbReference type="NCBI Taxonomy" id="118510"/>
    <lineage>
        <taxon>Eukaryota</taxon>
        <taxon>Viridiplantae</taxon>
        <taxon>Streptophyta</taxon>
        <taxon>Embryophyta</taxon>
        <taxon>Tracheophyta</taxon>
        <taxon>Spermatophyta</taxon>
        <taxon>Magnoliopsida</taxon>
        <taxon>eudicotyledons</taxon>
        <taxon>Gunneridae</taxon>
        <taxon>Pentapetalae</taxon>
        <taxon>asterids</taxon>
        <taxon>campanulids</taxon>
        <taxon>Asterales</taxon>
        <taxon>Asteraceae</taxon>
        <taxon>Asteroideae</taxon>
        <taxon>Anthemideae</taxon>
        <taxon>Anthemidinae</taxon>
        <taxon>Tanacetum</taxon>
    </lineage>
</organism>
<feature type="region of interest" description="Disordered" evidence="1">
    <location>
        <begin position="20"/>
        <end position="41"/>
    </location>
</feature>
<dbReference type="AlphaFoldDB" id="A0A699IH09"/>
<dbReference type="EMBL" id="BKCJ010305825">
    <property type="protein sequence ID" value="GEZ65404.1"/>
    <property type="molecule type" value="Genomic_DNA"/>
</dbReference>
<accession>A0A699IH09</accession>
<sequence length="332" mass="37421">EKENSLLLLSRILCSLSLEPPPPPLSTADDHHHHRSPPMLTAGHRRRLPLSVAAVYFICSWFSRFECLGKGSQGKKSANVPEADVDVLEESDSEPARKRNASRRVIKKKVTFFVDDNIILDPDISLEFGKSISLTKVAEEALARLVHATHERIMTEYDHEPTRRRPSGIALKDTFNVSKKISPNPPLKLNGVPDESIVVFATLGERDRCPFDLTKPLPMKGRPDHLTVAAEYFFNNDLEFLKSADPEKRYTTSITKTKATRYKIVGIEDMVLTFCVTTEPPPPLSTADDDHHHRSLPTLTAGHRRRLPLSVVAVFFLCSWFSRFECLGLVFE</sequence>